<gene>
    <name evidence="3" type="primary">cheD</name>
    <name evidence="4" type="ORF">DCW38_01315</name>
</gene>
<reference evidence="4 5" key="1">
    <citation type="journal article" date="2018" name="Nat. Biotechnol.">
        <title>A standardized bacterial taxonomy based on genome phylogeny substantially revises the tree of life.</title>
        <authorList>
            <person name="Parks D.H."/>
            <person name="Chuvochina M."/>
            <person name="Waite D.W."/>
            <person name="Rinke C."/>
            <person name="Skarshewski A."/>
            <person name="Chaumeil P.A."/>
            <person name="Hugenholtz P."/>
        </authorList>
    </citation>
    <scope>NUCLEOTIDE SEQUENCE [LARGE SCALE GENOMIC DNA]</scope>
    <source>
        <strain evidence="4">UBA9956</strain>
    </source>
</reference>
<keyword evidence="1 3" id="KW-0145">Chemotaxis</keyword>
<organism evidence="4 5">
    <name type="scientific">candidate division WOR-3 bacterium</name>
    <dbReference type="NCBI Taxonomy" id="2052148"/>
    <lineage>
        <taxon>Bacteria</taxon>
        <taxon>Bacteria division WOR-3</taxon>
    </lineage>
</organism>
<dbReference type="EMBL" id="DMZY01000042">
    <property type="protein sequence ID" value="HAV91806.1"/>
    <property type="molecule type" value="Genomic_DNA"/>
</dbReference>
<dbReference type="AlphaFoldDB" id="A0A350H8E0"/>
<comment type="function">
    <text evidence="3">Probably deamidates glutamine residues to glutamate on methyl-accepting chemotaxis receptors (MCPs), playing an important role in chemotaxis.</text>
</comment>
<dbReference type="EC" id="3.5.1.44" evidence="3"/>
<comment type="similarity">
    <text evidence="3">Belongs to the CheD family.</text>
</comment>
<dbReference type="GO" id="GO:0050568">
    <property type="term" value="F:protein-glutamine glutaminase activity"/>
    <property type="evidence" value="ECO:0007669"/>
    <property type="project" value="UniProtKB-UniRule"/>
</dbReference>
<evidence type="ECO:0000313" key="5">
    <source>
        <dbReference type="Proteomes" id="UP000264062"/>
    </source>
</evidence>
<dbReference type="InterPro" id="IPR005659">
    <property type="entry name" value="Chemorcpt_Glu_NH3ase_CheD"/>
</dbReference>
<dbReference type="PANTHER" id="PTHR35147:SF1">
    <property type="entry name" value="CHEMORECEPTOR GLUTAMINE DEAMIDASE CHED-RELATED"/>
    <property type="match status" value="1"/>
</dbReference>
<comment type="caution">
    <text evidence="4">The sequence shown here is derived from an EMBL/GenBank/DDBJ whole genome shotgun (WGS) entry which is preliminary data.</text>
</comment>
<dbReference type="SUPFAM" id="SSF64438">
    <property type="entry name" value="CNF1/YfiH-like putative cysteine hydrolases"/>
    <property type="match status" value="1"/>
</dbReference>
<dbReference type="HAMAP" id="MF_01440">
    <property type="entry name" value="CheD"/>
    <property type="match status" value="1"/>
</dbReference>
<evidence type="ECO:0000256" key="1">
    <source>
        <dbReference type="ARBA" id="ARBA00022500"/>
    </source>
</evidence>
<evidence type="ECO:0000313" key="4">
    <source>
        <dbReference type="EMBL" id="HAV91806.1"/>
    </source>
</evidence>
<dbReference type="Proteomes" id="UP000264062">
    <property type="component" value="Unassembled WGS sequence"/>
</dbReference>
<dbReference type="CDD" id="cd16352">
    <property type="entry name" value="CheD"/>
    <property type="match status" value="1"/>
</dbReference>
<evidence type="ECO:0000256" key="3">
    <source>
        <dbReference type="HAMAP-Rule" id="MF_01440"/>
    </source>
</evidence>
<dbReference type="InterPro" id="IPR038592">
    <property type="entry name" value="CheD-like_sf"/>
</dbReference>
<comment type="catalytic activity">
    <reaction evidence="3">
        <text>L-glutaminyl-[protein] + H2O = L-glutamyl-[protein] + NH4(+)</text>
        <dbReference type="Rhea" id="RHEA:16441"/>
        <dbReference type="Rhea" id="RHEA-COMP:10207"/>
        <dbReference type="Rhea" id="RHEA-COMP:10208"/>
        <dbReference type="ChEBI" id="CHEBI:15377"/>
        <dbReference type="ChEBI" id="CHEBI:28938"/>
        <dbReference type="ChEBI" id="CHEBI:29973"/>
        <dbReference type="ChEBI" id="CHEBI:30011"/>
        <dbReference type="EC" id="3.5.1.44"/>
    </reaction>
</comment>
<dbReference type="PANTHER" id="PTHR35147">
    <property type="entry name" value="CHEMORECEPTOR GLUTAMINE DEAMIDASE CHED-RELATED"/>
    <property type="match status" value="1"/>
</dbReference>
<keyword evidence="2 3" id="KW-0378">Hydrolase</keyword>
<name>A0A350H8E0_UNCW3</name>
<dbReference type="Gene3D" id="3.30.1330.200">
    <property type="match status" value="1"/>
</dbReference>
<dbReference type="Pfam" id="PF03975">
    <property type="entry name" value="CheD"/>
    <property type="match status" value="1"/>
</dbReference>
<protein>
    <recommendedName>
        <fullName evidence="3">Probable chemoreceptor glutamine deamidase CheD</fullName>
        <ecNumber evidence="3">3.5.1.44</ecNumber>
    </recommendedName>
</protein>
<evidence type="ECO:0000256" key="2">
    <source>
        <dbReference type="ARBA" id="ARBA00022801"/>
    </source>
</evidence>
<dbReference type="GO" id="GO:0006935">
    <property type="term" value="P:chemotaxis"/>
    <property type="evidence" value="ECO:0007669"/>
    <property type="project" value="UniProtKB-UniRule"/>
</dbReference>
<proteinExistence type="inferred from homology"/>
<accession>A0A350H8E0</accession>
<dbReference type="InterPro" id="IPR011324">
    <property type="entry name" value="Cytotoxic_necrot_fac-like_cat"/>
</dbReference>
<sequence length="159" mass="18005">MIINIRIADANVAFEEDVLKTIGLGSCVAVTLFDREKKIGGMIHFMLPSKVFSKAFFNPYKYCDTGLSNLIMEMEQLGARKYRMEAKVVGGANMFSIFIKNVEESIGYRNIEMAKKMLRENRIPVTAEDTGSDYSRSVEFTIKTGKIKVTSYKLGEIQY</sequence>